<evidence type="ECO:0000313" key="3">
    <source>
        <dbReference type="Proteomes" id="UP000198211"/>
    </source>
</evidence>
<dbReference type="EMBL" id="NBNE01001036">
    <property type="protein sequence ID" value="OWZ15885.1"/>
    <property type="molecule type" value="Genomic_DNA"/>
</dbReference>
<evidence type="ECO:0000313" key="2">
    <source>
        <dbReference type="EMBL" id="OWZ15885.1"/>
    </source>
</evidence>
<sequence>MNDASTTSGISLEHASFPRLSVIEWEALHRLAAASSDSVIKALQMTGTEEQQRLAAQEFMVRELANLRQRVSTLTQPKNKSDIVTLDVSTYSGEGEGRLYLNRWFCEVDIAVEARQISTELARTRFLMSKLGGKAKEWALVKLVADASCFPTVESMKADLRIAFEPPQDESIQRSAFLSLKQGSMSMLEYIQRERHLISCTTSHPMDMATQVHVFISGMNAGNQRFYLTRKAPSTLEEAFAAALREDYSVSASRAFDVSRPLLPASESGPEPMEVIQHCGERRQSTFFDTIVFDAYVASDEMLPLS</sequence>
<dbReference type="OrthoDB" id="109836at2759"/>
<evidence type="ECO:0000259" key="1">
    <source>
        <dbReference type="Pfam" id="PF03732"/>
    </source>
</evidence>
<dbReference type="PANTHER" id="PTHR15503:SF22">
    <property type="entry name" value="TRANSPOSON TY3-I GAG POLYPROTEIN"/>
    <property type="match status" value="1"/>
</dbReference>
<proteinExistence type="predicted"/>
<protein>
    <submittedName>
        <fullName evidence="2">Polyprotein</fullName>
    </submittedName>
</protein>
<dbReference type="AlphaFoldDB" id="A0A225WE54"/>
<keyword evidence="3" id="KW-1185">Reference proteome</keyword>
<dbReference type="PANTHER" id="PTHR15503">
    <property type="entry name" value="LDOC1 RELATED"/>
    <property type="match status" value="1"/>
</dbReference>
<name>A0A225WE54_9STRA</name>
<dbReference type="InterPro" id="IPR005162">
    <property type="entry name" value="Retrotrans_gag_dom"/>
</dbReference>
<dbReference type="Proteomes" id="UP000198211">
    <property type="component" value="Unassembled WGS sequence"/>
</dbReference>
<organism evidence="2 3">
    <name type="scientific">Phytophthora megakarya</name>
    <dbReference type="NCBI Taxonomy" id="4795"/>
    <lineage>
        <taxon>Eukaryota</taxon>
        <taxon>Sar</taxon>
        <taxon>Stramenopiles</taxon>
        <taxon>Oomycota</taxon>
        <taxon>Peronosporomycetes</taxon>
        <taxon>Peronosporales</taxon>
        <taxon>Peronosporaceae</taxon>
        <taxon>Phytophthora</taxon>
    </lineage>
</organism>
<dbReference type="InterPro" id="IPR032567">
    <property type="entry name" value="RTL1-rel"/>
</dbReference>
<dbReference type="Pfam" id="PF03732">
    <property type="entry name" value="Retrotrans_gag"/>
    <property type="match status" value="1"/>
</dbReference>
<accession>A0A225WE54</accession>
<gene>
    <name evidence="2" type="ORF">PHMEG_00010404</name>
</gene>
<reference evidence="3" key="1">
    <citation type="submission" date="2017-03" db="EMBL/GenBank/DDBJ databases">
        <title>Phytopthora megakarya and P. palmivora, two closely related causual agents of cacao black pod achieved similar genome size and gene model numbers by different mechanisms.</title>
        <authorList>
            <person name="Ali S."/>
            <person name="Shao J."/>
            <person name="Larry D.J."/>
            <person name="Kronmiller B."/>
            <person name="Shen D."/>
            <person name="Strem M.D."/>
            <person name="Melnick R.L."/>
            <person name="Guiltinan M.J."/>
            <person name="Tyler B.M."/>
            <person name="Meinhardt L.W."/>
            <person name="Bailey B.A."/>
        </authorList>
    </citation>
    <scope>NUCLEOTIDE SEQUENCE [LARGE SCALE GENOMIC DNA]</scope>
    <source>
        <strain evidence="3">zdho120</strain>
    </source>
</reference>
<comment type="caution">
    <text evidence="2">The sequence shown here is derived from an EMBL/GenBank/DDBJ whole genome shotgun (WGS) entry which is preliminary data.</text>
</comment>
<feature type="domain" description="Retrotransposon gag" evidence="1">
    <location>
        <begin position="127"/>
        <end position="220"/>
    </location>
</feature>